<evidence type="ECO:0000313" key="3">
    <source>
        <dbReference type="Proteomes" id="UP000829542"/>
    </source>
</evidence>
<organism evidence="2 3">
    <name type="scientific">Ignatzschineria rhizosphaerae</name>
    <dbReference type="NCBI Taxonomy" id="2923279"/>
    <lineage>
        <taxon>Bacteria</taxon>
        <taxon>Pseudomonadati</taxon>
        <taxon>Pseudomonadota</taxon>
        <taxon>Gammaproteobacteria</taxon>
        <taxon>Cardiobacteriales</taxon>
        <taxon>Ignatzschineriaceae</taxon>
        <taxon>Ignatzschineria</taxon>
    </lineage>
</organism>
<keyword evidence="3" id="KW-1185">Reference proteome</keyword>
<evidence type="ECO:0000313" key="2">
    <source>
        <dbReference type="EMBL" id="UNM95931.1"/>
    </source>
</evidence>
<name>A0ABY3X2D7_9GAMM</name>
<evidence type="ECO:0000256" key="1">
    <source>
        <dbReference type="SAM" id="Phobius"/>
    </source>
</evidence>
<sequence>MKDIFNLVIMPTMRMMFLLMVIGMVLGSILLFANAFFEVFKEAPYMMPIVLFGGLVGSILLWGKK</sequence>
<dbReference type="RefSeq" id="WP_242148702.1">
    <property type="nucleotide sequence ID" value="NZ_CP093379.1"/>
</dbReference>
<keyword evidence="1" id="KW-0812">Transmembrane</keyword>
<keyword evidence="1" id="KW-1133">Transmembrane helix</keyword>
<dbReference type="Proteomes" id="UP000829542">
    <property type="component" value="Chromosome"/>
</dbReference>
<keyword evidence="1" id="KW-0472">Membrane</keyword>
<accession>A0ABY3X2D7</accession>
<protein>
    <submittedName>
        <fullName evidence="2">Uncharacterized protein</fullName>
    </submittedName>
</protein>
<proteinExistence type="predicted"/>
<dbReference type="EMBL" id="CP093379">
    <property type="protein sequence ID" value="UNM95931.1"/>
    <property type="molecule type" value="Genomic_DNA"/>
</dbReference>
<feature type="transmembrane region" description="Helical" evidence="1">
    <location>
        <begin position="43"/>
        <end position="63"/>
    </location>
</feature>
<gene>
    <name evidence="2" type="ORF">MMG00_12120</name>
</gene>
<feature type="transmembrane region" description="Helical" evidence="1">
    <location>
        <begin position="16"/>
        <end position="37"/>
    </location>
</feature>
<reference evidence="2 3" key="1">
    <citation type="submission" date="2022-03" db="EMBL/GenBank/DDBJ databases">
        <title>Ignatzschineria rhizosphaerae HR5S32.</title>
        <authorList>
            <person name="Sun J.Q."/>
            <person name="Feng J.Y."/>
        </authorList>
    </citation>
    <scope>NUCLEOTIDE SEQUENCE [LARGE SCALE GENOMIC DNA]</scope>
    <source>
        <strain evidence="2 3">HR5S32</strain>
    </source>
</reference>